<feature type="region of interest" description="Disordered" evidence="6">
    <location>
        <begin position="146"/>
        <end position="283"/>
    </location>
</feature>
<feature type="domain" description="Phage shock protein PspC N-terminal" evidence="8">
    <location>
        <begin position="20"/>
        <end position="74"/>
    </location>
</feature>
<feature type="transmembrane region" description="Helical" evidence="7">
    <location>
        <begin position="339"/>
        <end position="357"/>
    </location>
</feature>
<feature type="transmembrane region" description="Helical" evidence="7">
    <location>
        <begin position="95"/>
        <end position="114"/>
    </location>
</feature>
<evidence type="ECO:0000313" key="10">
    <source>
        <dbReference type="Proteomes" id="UP001500393"/>
    </source>
</evidence>
<dbReference type="PANTHER" id="PTHR33885">
    <property type="entry name" value="PHAGE SHOCK PROTEIN C"/>
    <property type="match status" value="1"/>
</dbReference>
<feature type="transmembrane region" description="Helical" evidence="7">
    <location>
        <begin position="295"/>
        <end position="319"/>
    </location>
</feature>
<evidence type="ECO:0000256" key="7">
    <source>
        <dbReference type="SAM" id="Phobius"/>
    </source>
</evidence>
<accession>A0ABP4NCM7</accession>
<dbReference type="Pfam" id="PF04024">
    <property type="entry name" value="PspC"/>
    <property type="match status" value="1"/>
</dbReference>
<keyword evidence="4 7" id="KW-1133">Transmembrane helix</keyword>
<evidence type="ECO:0000256" key="1">
    <source>
        <dbReference type="ARBA" id="ARBA00004162"/>
    </source>
</evidence>
<comment type="caution">
    <text evidence="9">The sequence shown here is derived from an EMBL/GenBank/DDBJ whole genome shotgun (WGS) entry which is preliminary data.</text>
</comment>
<keyword evidence="10" id="KW-1185">Reference proteome</keyword>
<evidence type="ECO:0000313" key="9">
    <source>
        <dbReference type="EMBL" id="GAA1558085.1"/>
    </source>
</evidence>
<dbReference type="EMBL" id="BAAAOS010000007">
    <property type="protein sequence ID" value="GAA1558085.1"/>
    <property type="molecule type" value="Genomic_DNA"/>
</dbReference>
<organism evidence="9 10">
    <name type="scientific">Kribbella sancticallisti</name>
    <dbReference type="NCBI Taxonomy" id="460087"/>
    <lineage>
        <taxon>Bacteria</taxon>
        <taxon>Bacillati</taxon>
        <taxon>Actinomycetota</taxon>
        <taxon>Actinomycetes</taxon>
        <taxon>Propionibacteriales</taxon>
        <taxon>Kribbellaceae</taxon>
        <taxon>Kribbella</taxon>
    </lineage>
</organism>
<dbReference type="InterPro" id="IPR052027">
    <property type="entry name" value="PspC"/>
</dbReference>
<feature type="compositionally biased region" description="Low complexity" evidence="6">
    <location>
        <begin position="158"/>
        <end position="172"/>
    </location>
</feature>
<evidence type="ECO:0000256" key="2">
    <source>
        <dbReference type="ARBA" id="ARBA00022475"/>
    </source>
</evidence>
<dbReference type="Proteomes" id="UP001500393">
    <property type="component" value="Unassembled WGS sequence"/>
</dbReference>
<keyword evidence="5 7" id="KW-0472">Membrane</keyword>
<protein>
    <recommendedName>
        <fullName evidence="8">Phage shock protein PspC N-terminal domain-containing protein</fullName>
    </recommendedName>
</protein>
<proteinExistence type="predicted"/>
<evidence type="ECO:0000256" key="5">
    <source>
        <dbReference type="ARBA" id="ARBA00023136"/>
    </source>
</evidence>
<name>A0ABP4NCM7_9ACTN</name>
<feature type="compositionally biased region" description="Polar residues" evidence="6">
    <location>
        <begin position="146"/>
        <end position="157"/>
    </location>
</feature>
<dbReference type="PANTHER" id="PTHR33885:SF3">
    <property type="entry name" value="PHAGE SHOCK PROTEIN C"/>
    <property type="match status" value="1"/>
</dbReference>
<sequence>MEQNSNGGFDRPQLKDVQSWRRSRSDRMLAGVCGGMARALNVDPVLIRVVMAVLVLSGPGLLFYVAAWVLMPDEGSDRSAAQGLLGDRVRPDHPWLWPVVIGVCVFVAIAMMSSFNFGKLIPGPLVVLGLLWLFVFRRKGGRSNWSDRANWSRSVNRPGSPAAPGQQPAPGQTTAHGQQDAPGSQYPPASPYGPAQYGPAQYGPGTQYGPGAQQSTPGSPYQGAPQSGPLPPPAGQSSSATQRPQDRVTEPVHPVWTEDDPLGLYVDEPPAPTAAATRTTAPPPVKGYRGVKPAILVLTGLAIAIAWAAGASTTTMLVIGLGTLGLGMLLGGFLGRTLALLPVGILLALGIGASTVFPDIPRDFEDANVVADANTTITATSTAYQFDAGAVRLDLTKATFAPGAKVVVAGGVGEVVLKLPQNIDVSGTLTTKTGEVDALGRHKGGHSAQVILNDLGADGKAGPQTVVLDMNLKLGSIKVERG</sequence>
<evidence type="ECO:0000256" key="3">
    <source>
        <dbReference type="ARBA" id="ARBA00022692"/>
    </source>
</evidence>
<keyword evidence="3 7" id="KW-0812">Transmembrane</keyword>
<evidence type="ECO:0000259" key="8">
    <source>
        <dbReference type="Pfam" id="PF04024"/>
    </source>
</evidence>
<feature type="transmembrane region" description="Helical" evidence="7">
    <location>
        <begin position="45"/>
        <end position="70"/>
    </location>
</feature>
<evidence type="ECO:0000256" key="4">
    <source>
        <dbReference type="ARBA" id="ARBA00022989"/>
    </source>
</evidence>
<dbReference type="RefSeq" id="WP_344210112.1">
    <property type="nucleotide sequence ID" value="NZ_BAAAOS010000007.1"/>
</dbReference>
<keyword evidence="2" id="KW-1003">Cell membrane</keyword>
<feature type="region of interest" description="Disordered" evidence="6">
    <location>
        <begin position="1"/>
        <end position="20"/>
    </location>
</feature>
<feature type="transmembrane region" description="Helical" evidence="7">
    <location>
        <begin position="120"/>
        <end position="136"/>
    </location>
</feature>
<comment type="subcellular location">
    <subcellularLocation>
        <location evidence="1">Cell membrane</location>
        <topology evidence="1">Single-pass membrane protein</topology>
    </subcellularLocation>
</comment>
<evidence type="ECO:0000256" key="6">
    <source>
        <dbReference type="SAM" id="MobiDB-lite"/>
    </source>
</evidence>
<reference evidence="10" key="1">
    <citation type="journal article" date="2019" name="Int. J. Syst. Evol. Microbiol.">
        <title>The Global Catalogue of Microorganisms (GCM) 10K type strain sequencing project: providing services to taxonomists for standard genome sequencing and annotation.</title>
        <authorList>
            <consortium name="The Broad Institute Genomics Platform"/>
            <consortium name="The Broad Institute Genome Sequencing Center for Infectious Disease"/>
            <person name="Wu L."/>
            <person name="Ma J."/>
        </authorList>
    </citation>
    <scope>NUCLEOTIDE SEQUENCE [LARGE SCALE GENOMIC DNA]</scope>
    <source>
        <strain evidence="10">JCM 14969</strain>
    </source>
</reference>
<dbReference type="InterPro" id="IPR007168">
    <property type="entry name" value="Phageshock_PspC_N"/>
</dbReference>
<gene>
    <name evidence="9" type="ORF">GCM10009789_09380</name>
</gene>